<dbReference type="AlphaFoldDB" id="A0A1P8WFX1"/>
<feature type="transmembrane region" description="Helical" evidence="1">
    <location>
        <begin position="6"/>
        <end position="24"/>
    </location>
</feature>
<sequence length="797" mass="86092">MSFLSIAFLAALPLAAAPILLHLLDRRRNVTIEWGAMEFLLEASTRKTSARKLKQWLLLLLRVLAVATLVLALARPMLPGNWLGTNERRELILVLDNSMSTQRSTNPAAVVEAASSNVNGSDRPGENKLRNTAAAGSPAYERLFDQIIERAKAELAGLKPGDTVRILAASPYPVWATAGSFRVGASGQELVYSQLESVRPTSGGSDLLAALFTAVQADAEPVSQKRRVVLITDGQAADWTTEDDKGWRRFQDVLQAAQLPTELDIVEVTSDVAAVANVAVNHVESSRTVVGVDQAFTATAQIKNHSRVAADDCSVRWLVNGNEEHRELVSEIGGGESSDAVWHHSFANPGVYAISCSIDANDRLAADNTATVVVEVVNEVPVLVVESAAGRAEMQQDAYFVMAAMGYVDGEPLESRGVHQPETVTPVGLERTDLSSYRAIVIPNLKSLSKEAIEKLNQYVFNGGGLWLALGPRTDIEVFNQYLFADGEGLAPLALDGIVAEADPGKRKTTINPSLRDHPATKELADAERLDTSDVKISRRVRFVPPPQDEDVSILLSLTNGEPLAVEKYFGRGRVIVQSVPLRMDQWSDIAKSQAFVVMVQDWLSYLTAPRATRHNLSPGDPIAVHLSDADNTDAVLRTPHGDEIELTADAAGDGVIFRSSRTILPGDYSLELSLSGERLPFHVQRSPRESDLAMLTAEDHKLLADTAGLEQDLLSNGMGGSSHSDPVWPLLLMLLIAFMSAELLLAGLISRERFGSEAIAESSGEFASGDIGLPMAFGNKAVMDSVGADRKQEIEV</sequence>
<protein>
    <recommendedName>
        <fullName evidence="7">Aerotolerance regulator N-terminal domain-containing protein</fullName>
    </recommendedName>
</protein>
<evidence type="ECO:0000259" key="3">
    <source>
        <dbReference type="Pfam" id="PF07705"/>
    </source>
</evidence>
<accession>A0A1P8WFX1</accession>
<evidence type="ECO:0000313" key="5">
    <source>
        <dbReference type="EMBL" id="APZ92961.1"/>
    </source>
</evidence>
<reference evidence="5 6" key="1">
    <citation type="journal article" date="2016" name="Front. Microbiol.">
        <title>Fuerstia marisgermanicae gen. nov., sp. nov., an Unusual Member of the Phylum Planctomycetes from the German Wadden Sea.</title>
        <authorList>
            <person name="Kohn T."/>
            <person name="Heuer A."/>
            <person name="Jogler M."/>
            <person name="Vollmers J."/>
            <person name="Boedeker C."/>
            <person name="Bunk B."/>
            <person name="Rast P."/>
            <person name="Borchert D."/>
            <person name="Glockner I."/>
            <person name="Freese H.M."/>
            <person name="Klenk H.P."/>
            <person name="Overmann J."/>
            <person name="Kaster A.K."/>
            <person name="Rohde M."/>
            <person name="Wiegand S."/>
            <person name="Jogler C."/>
        </authorList>
    </citation>
    <scope>NUCLEOTIDE SEQUENCE [LARGE SCALE GENOMIC DNA]</scope>
    <source>
        <strain evidence="5 6">NH11</strain>
    </source>
</reference>
<evidence type="ECO:0000259" key="4">
    <source>
        <dbReference type="Pfam" id="PF13768"/>
    </source>
</evidence>
<feature type="transmembrane region" description="Helical" evidence="1">
    <location>
        <begin position="56"/>
        <end position="78"/>
    </location>
</feature>
<dbReference type="InterPro" id="IPR011933">
    <property type="entry name" value="Double_TM_dom"/>
</dbReference>
<dbReference type="InterPro" id="IPR011635">
    <property type="entry name" value="CARDB"/>
</dbReference>
<feature type="domain" description="CARDB" evidence="3">
    <location>
        <begin position="286"/>
        <end position="368"/>
    </location>
</feature>
<evidence type="ECO:0000313" key="6">
    <source>
        <dbReference type="Proteomes" id="UP000187735"/>
    </source>
</evidence>
<keyword evidence="1" id="KW-0812">Transmembrane</keyword>
<evidence type="ECO:0000259" key="2">
    <source>
        <dbReference type="Pfam" id="PF07584"/>
    </source>
</evidence>
<feature type="transmembrane region" description="Helical" evidence="1">
    <location>
        <begin position="728"/>
        <end position="750"/>
    </location>
</feature>
<keyword evidence="1" id="KW-1133">Transmembrane helix</keyword>
<keyword evidence="1" id="KW-0472">Membrane</keyword>
<dbReference type="OrthoDB" id="247959at2"/>
<dbReference type="InterPro" id="IPR024163">
    <property type="entry name" value="Aerotolerance_reg_N"/>
</dbReference>
<dbReference type="InterPro" id="IPR029062">
    <property type="entry name" value="Class_I_gatase-like"/>
</dbReference>
<dbReference type="Pfam" id="PF07584">
    <property type="entry name" value="BatA"/>
    <property type="match status" value="1"/>
</dbReference>
<dbReference type="Gene3D" id="2.60.40.10">
    <property type="entry name" value="Immunoglobulins"/>
    <property type="match status" value="1"/>
</dbReference>
<dbReference type="RefSeq" id="WP_077024506.1">
    <property type="nucleotide sequence ID" value="NZ_CP017641.1"/>
</dbReference>
<feature type="domain" description="Aerotolerance regulator N-terminal" evidence="2">
    <location>
        <begin position="1"/>
        <end position="76"/>
    </location>
</feature>
<dbReference type="Gene3D" id="3.40.50.880">
    <property type="match status" value="1"/>
</dbReference>
<feature type="domain" description="VWFA" evidence="4">
    <location>
        <begin position="155"/>
        <end position="260"/>
    </location>
</feature>
<organism evidence="5 6">
    <name type="scientific">Fuerstiella marisgermanici</name>
    <dbReference type="NCBI Taxonomy" id="1891926"/>
    <lineage>
        <taxon>Bacteria</taxon>
        <taxon>Pseudomonadati</taxon>
        <taxon>Planctomycetota</taxon>
        <taxon>Planctomycetia</taxon>
        <taxon>Planctomycetales</taxon>
        <taxon>Planctomycetaceae</taxon>
        <taxon>Fuerstiella</taxon>
    </lineage>
</organism>
<keyword evidence="6" id="KW-1185">Reference proteome</keyword>
<dbReference type="STRING" id="1891926.Fuma_02573"/>
<name>A0A1P8WFX1_9PLAN</name>
<gene>
    <name evidence="5" type="ORF">Fuma_02573</name>
</gene>
<proteinExistence type="predicted"/>
<dbReference type="KEGG" id="fmr:Fuma_02573"/>
<dbReference type="SUPFAM" id="SSF53300">
    <property type="entry name" value="vWA-like"/>
    <property type="match status" value="1"/>
</dbReference>
<dbReference type="Pfam" id="PF13768">
    <property type="entry name" value="VWA_3"/>
    <property type="match status" value="1"/>
</dbReference>
<dbReference type="Pfam" id="PF07705">
    <property type="entry name" value="CARDB"/>
    <property type="match status" value="1"/>
</dbReference>
<dbReference type="PANTHER" id="PTHR37464:SF1">
    <property type="entry name" value="BLL2463 PROTEIN"/>
    <property type="match status" value="1"/>
</dbReference>
<dbReference type="SUPFAM" id="SSF52317">
    <property type="entry name" value="Class I glutamine amidotransferase-like"/>
    <property type="match status" value="1"/>
</dbReference>
<dbReference type="InterPro" id="IPR036465">
    <property type="entry name" value="vWFA_dom_sf"/>
</dbReference>
<dbReference type="PANTHER" id="PTHR37464">
    <property type="entry name" value="BLL2463 PROTEIN"/>
    <property type="match status" value="1"/>
</dbReference>
<dbReference type="InterPro" id="IPR013783">
    <property type="entry name" value="Ig-like_fold"/>
</dbReference>
<evidence type="ECO:0008006" key="7">
    <source>
        <dbReference type="Google" id="ProtNLM"/>
    </source>
</evidence>
<dbReference type="Proteomes" id="UP000187735">
    <property type="component" value="Chromosome"/>
</dbReference>
<evidence type="ECO:0000256" key="1">
    <source>
        <dbReference type="SAM" id="Phobius"/>
    </source>
</evidence>
<dbReference type="NCBIfam" id="TIGR02226">
    <property type="entry name" value="two_anch"/>
    <property type="match status" value="1"/>
</dbReference>
<dbReference type="CDD" id="cd03143">
    <property type="entry name" value="A4_beta-galactosidase_middle_domain"/>
    <property type="match status" value="1"/>
</dbReference>
<dbReference type="EMBL" id="CP017641">
    <property type="protein sequence ID" value="APZ92961.1"/>
    <property type="molecule type" value="Genomic_DNA"/>
</dbReference>
<dbReference type="InterPro" id="IPR002035">
    <property type="entry name" value="VWF_A"/>
</dbReference>